<comment type="caution">
    <text evidence="1">The sequence shown here is derived from an EMBL/GenBank/DDBJ whole genome shotgun (WGS) entry which is preliminary data.</text>
</comment>
<proteinExistence type="predicted"/>
<dbReference type="Gene3D" id="3.40.50.1000">
    <property type="entry name" value="HAD superfamily/HAD-like"/>
    <property type="match status" value="1"/>
</dbReference>
<keyword evidence="1" id="KW-0378">Hydrolase</keyword>
<name>A0ABQ5LQB7_9RHOB</name>
<keyword evidence="2" id="KW-1185">Reference proteome</keyword>
<dbReference type="RefSeq" id="WP_281840225.1">
    <property type="nucleotide sequence ID" value="NZ_BROH01000001.1"/>
</dbReference>
<dbReference type="InterPro" id="IPR023214">
    <property type="entry name" value="HAD_sf"/>
</dbReference>
<dbReference type="InterPro" id="IPR050155">
    <property type="entry name" value="HAD-like_hydrolase_sf"/>
</dbReference>
<dbReference type="SUPFAM" id="SSF56784">
    <property type="entry name" value="HAD-like"/>
    <property type="match status" value="1"/>
</dbReference>
<dbReference type="GO" id="GO:0016787">
    <property type="term" value="F:hydrolase activity"/>
    <property type="evidence" value="ECO:0007669"/>
    <property type="project" value="UniProtKB-KW"/>
</dbReference>
<accession>A0ABQ5LQB7</accession>
<evidence type="ECO:0000313" key="1">
    <source>
        <dbReference type="EMBL" id="GKY86257.1"/>
    </source>
</evidence>
<sequence>MKTVFLDLDGTLTESSPGIIASVIHALEALGIDAPPPEALRWVVGPALIDSFTRLGVPDPAEALRLYRERYTSVGLFENRVYDGIPEAMDAMAAAYRLCLATAKPHAYATRITAHFGLNRHLAHEFGPELDGTRNDKAELLAHALAELGLDPGACVMVGDRHHDIDAARAVGMASIGVGWGYGDAAELGHATAFCASPDALAARVADVLG</sequence>
<reference evidence="1" key="1">
    <citation type="journal article" date="2023" name="Int. J. Syst. Evol. Microbiol.">
        <title>Sinisalibacter aestuarii sp. nov., isolated from estuarine sediment of the Arakawa River.</title>
        <authorList>
            <person name="Arafat S.T."/>
            <person name="Hirano S."/>
            <person name="Sato A."/>
            <person name="Takeuchi K."/>
            <person name="Yasuda T."/>
            <person name="Terahara T."/>
            <person name="Hamada M."/>
            <person name="Kobayashi T."/>
        </authorList>
    </citation>
    <scope>NUCLEOTIDE SEQUENCE</scope>
    <source>
        <strain evidence="1">B-399</strain>
    </source>
</reference>
<protein>
    <submittedName>
        <fullName evidence="1">Hydrolase</fullName>
    </submittedName>
</protein>
<dbReference type="Gene3D" id="1.10.150.240">
    <property type="entry name" value="Putative phosphatase, domain 2"/>
    <property type="match status" value="1"/>
</dbReference>
<dbReference type="InterPro" id="IPR023198">
    <property type="entry name" value="PGP-like_dom2"/>
</dbReference>
<dbReference type="Proteomes" id="UP001144205">
    <property type="component" value="Unassembled WGS sequence"/>
</dbReference>
<dbReference type="EMBL" id="BROH01000001">
    <property type="protein sequence ID" value="GKY86257.1"/>
    <property type="molecule type" value="Genomic_DNA"/>
</dbReference>
<evidence type="ECO:0000313" key="2">
    <source>
        <dbReference type="Proteomes" id="UP001144205"/>
    </source>
</evidence>
<gene>
    <name evidence="1" type="ORF">STA1M1_01260</name>
</gene>
<dbReference type="InterPro" id="IPR036412">
    <property type="entry name" value="HAD-like_sf"/>
</dbReference>
<dbReference type="Pfam" id="PF00702">
    <property type="entry name" value="Hydrolase"/>
    <property type="match status" value="1"/>
</dbReference>
<dbReference type="PANTHER" id="PTHR43434:SF20">
    <property type="entry name" value="5'-NUCLEOTIDASE"/>
    <property type="match status" value="1"/>
</dbReference>
<dbReference type="PANTHER" id="PTHR43434">
    <property type="entry name" value="PHOSPHOGLYCOLATE PHOSPHATASE"/>
    <property type="match status" value="1"/>
</dbReference>
<organism evidence="1 2">
    <name type="scientific">Sinisalibacter aestuarii</name>
    <dbReference type="NCBI Taxonomy" id="2949426"/>
    <lineage>
        <taxon>Bacteria</taxon>
        <taxon>Pseudomonadati</taxon>
        <taxon>Pseudomonadota</taxon>
        <taxon>Alphaproteobacteria</taxon>
        <taxon>Rhodobacterales</taxon>
        <taxon>Roseobacteraceae</taxon>
        <taxon>Sinisalibacter</taxon>
    </lineage>
</organism>